<dbReference type="Proteomes" id="UP000887013">
    <property type="component" value="Unassembled WGS sequence"/>
</dbReference>
<comment type="caution">
    <text evidence="1">The sequence shown here is derived from an EMBL/GenBank/DDBJ whole genome shotgun (WGS) entry which is preliminary data.</text>
</comment>
<accession>A0A8X6Q813</accession>
<sequence>MHLAITDVCNSIFWSVKRLIDRYIDIHAYSIFQKWHCWSPAYLRDCCNFCHFGKLWVRIHNIAPELERKRTTGKLFSIDLIITFCWGIVDDSGKFYAGSGRFLLKRVLGMNPIHLLCGVLTCVCSGVAHYCFA</sequence>
<name>A0A8X6Q813_NEPPI</name>
<dbReference type="AlphaFoldDB" id="A0A8X6Q813"/>
<organism evidence="1 2">
    <name type="scientific">Nephila pilipes</name>
    <name type="common">Giant wood spider</name>
    <name type="synonym">Nephila maculata</name>
    <dbReference type="NCBI Taxonomy" id="299642"/>
    <lineage>
        <taxon>Eukaryota</taxon>
        <taxon>Metazoa</taxon>
        <taxon>Ecdysozoa</taxon>
        <taxon>Arthropoda</taxon>
        <taxon>Chelicerata</taxon>
        <taxon>Arachnida</taxon>
        <taxon>Araneae</taxon>
        <taxon>Araneomorphae</taxon>
        <taxon>Entelegynae</taxon>
        <taxon>Araneoidea</taxon>
        <taxon>Nephilidae</taxon>
        <taxon>Nephila</taxon>
    </lineage>
</organism>
<gene>
    <name evidence="1" type="ORF">NPIL_266921</name>
</gene>
<keyword evidence="2" id="KW-1185">Reference proteome</keyword>
<proteinExistence type="predicted"/>
<evidence type="ECO:0000313" key="2">
    <source>
        <dbReference type="Proteomes" id="UP000887013"/>
    </source>
</evidence>
<reference evidence="1" key="1">
    <citation type="submission" date="2020-08" db="EMBL/GenBank/DDBJ databases">
        <title>Multicomponent nature underlies the extraordinary mechanical properties of spider dragline silk.</title>
        <authorList>
            <person name="Kono N."/>
            <person name="Nakamura H."/>
            <person name="Mori M."/>
            <person name="Yoshida Y."/>
            <person name="Ohtoshi R."/>
            <person name="Malay A.D."/>
            <person name="Moran D.A.P."/>
            <person name="Tomita M."/>
            <person name="Numata K."/>
            <person name="Arakawa K."/>
        </authorList>
    </citation>
    <scope>NUCLEOTIDE SEQUENCE</scope>
</reference>
<protein>
    <submittedName>
        <fullName evidence="1">Uncharacterized protein</fullName>
    </submittedName>
</protein>
<dbReference type="EMBL" id="BMAW01027093">
    <property type="protein sequence ID" value="GFU00439.1"/>
    <property type="molecule type" value="Genomic_DNA"/>
</dbReference>
<evidence type="ECO:0000313" key="1">
    <source>
        <dbReference type="EMBL" id="GFU00439.1"/>
    </source>
</evidence>